<sequence length="888" mass="95504">MLALDDVSLAIPAGVMAGLVGPDGVGKSTLLALVAGVRRPQEGALSALGEDLRDKAALGRLRQRLAYMPQGLGRNLYPTLSVAENIDYFGRLFGQGAAERRERAAELVRSTGLARFTDRPAGKLSGGMKQKLSLCCALMREPDLLILDEPTTGVDPLSRRQFWTLIDRLRARRPQMSVLVATAYMDEAERFGWLAVLDAGKVIATGTPPEILARTGTARLEEAFIALLPEERRRGYQPVVITPPPPPRPGEQPVIEAHGLTKRFGDFVAVDHVNLSVRRGEIFGFLGSNGSGKSTTMRMLTGLLPASEGEAQVLGQRPGAGGDARRQVGYMSQAFSLYGELTVRQNLELHAHLFHLPRERAEARIAAVLRDFDLEAAVDAAPESLPLGVRQRLQLAAAVVHEPALLILDEPTSGVDPVARDLFWRHLLRLSREQGVTIFISTHFMNEAERCDRISLQHAGRILAMGKPADLVAQRHAASLEEAFIGWLEEAAGPDEAAAELPPPTPATRRATPALFDPRRLLACAWREALELLRDRVRLAFALLGPLVLMVAFGYGISFDVENLPYAVMDGDRTPDSRSLLESFAGSRYFSERPALDGTAAAEARLRAADIAIAVEVPPRFGHDLRRGDRPEVSVLVDGAMPFRAETARSYVNGLAQTWLRDEAAISPLPRQREPLSVETRFRYNQAFRSVVAIVPGVIMLMLMLVPAMLAAVGVVREKESGAIANFRATPVTAPEFLIGKQLPYVAVALLSFVTLVIAARLVFGVPVLGSGVALAGGAVLYVLASTGFGLLVSAFVASQVAAIFAAAILSVVPAVNFSGLLVPTSSLSGGARAAGLAFPAGWFQQISIGTMSKGLGFDALWVNHLVLAGFALAFIAAAALLLRKQEP</sequence>
<protein>
    <submittedName>
        <fullName evidence="10">Ribosome-associated ATPase/putative transporter RbbA</fullName>
    </submittedName>
</protein>
<dbReference type="InterPro" id="IPR003593">
    <property type="entry name" value="AAA+_ATPase"/>
</dbReference>
<dbReference type="PROSITE" id="PS51012">
    <property type="entry name" value="ABC_TM2"/>
    <property type="match status" value="1"/>
</dbReference>
<evidence type="ECO:0000256" key="7">
    <source>
        <dbReference type="SAM" id="Phobius"/>
    </source>
</evidence>
<dbReference type="InterPro" id="IPR017871">
    <property type="entry name" value="ABC_transporter-like_CS"/>
</dbReference>
<feature type="transmembrane region" description="Helical" evidence="7">
    <location>
        <begin position="861"/>
        <end position="883"/>
    </location>
</feature>
<feature type="transmembrane region" description="Helical" evidence="7">
    <location>
        <begin position="743"/>
        <end position="764"/>
    </location>
</feature>
<evidence type="ECO:0000313" key="11">
    <source>
        <dbReference type="Proteomes" id="UP001139516"/>
    </source>
</evidence>
<evidence type="ECO:0000256" key="6">
    <source>
        <dbReference type="ARBA" id="ARBA00023136"/>
    </source>
</evidence>
<name>A0A9X1YBG2_9PROT</name>
<evidence type="ECO:0000313" key="10">
    <source>
        <dbReference type="EMBL" id="MCK8787684.1"/>
    </source>
</evidence>
<dbReference type="InterPro" id="IPR013525">
    <property type="entry name" value="ABC2_TM"/>
</dbReference>
<dbReference type="InterPro" id="IPR047651">
    <property type="entry name" value="ABC2_perm_RbbA"/>
</dbReference>
<feature type="domain" description="ABC transporter" evidence="8">
    <location>
        <begin position="2"/>
        <end position="224"/>
    </location>
</feature>
<feature type="domain" description="ABC transmembrane type-2" evidence="9">
    <location>
        <begin position="659"/>
        <end position="886"/>
    </location>
</feature>
<feature type="domain" description="ABC transporter" evidence="8">
    <location>
        <begin position="255"/>
        <end position="484"/>
    </location>
</feature>
<dbReference type="NCBIfam" id="NF033858">
    <property type="entry name" value="ABC2_perm_RbbA"/>
    <property type="match status" value="1"/>
</dbReference>
<dbReference type="GO" id="GO:0016020">
    <property type="term" value="C:membrane"/>
    <property type="evidence" value="ECO:0007669"/>
    <property type="project" value="UniProtKB-SubCell"/>
</dbReference>
<feature type="transmembrane region" description="Helical" evidence="7">
    <location>
        <begin position="539"/>
        <end position="559"/>
    </location>
</feature>
<feature type="transmembrane region" description="Helical" evidence="7">
    <location>
        <begin position="691"/>
        <end position="716"/>
    </location>
</feature>
<comment type="caution">
    <text evidence="10">The sequence shown here is derived from an EMBL/GenBank/DDBJ whole genome shotgun (WGS) entry which is preliminary data.</text>
</comment>
<keyword evidence="4" id="KW-0067">ATP-binding</keyword>
<evidence type="ECO:0000259" key="9">
    <source>
        <dbReference type="PROSITE" id="PS51012"/>
    </source>
</evidence>
<keyword evidence="2 7" id="KW-0812">Transmembrane</keyword>
<dbReference type="PANTHER" id="PTHR43038">
    <property type="entry name" value="ATP-BINDING CASSETTE, SUB-FAMILY H, MEMBER 1"/>
    <property type="match status" value="1"/>
</dbReference>
<keyword evidence="3" id="KW-0547">Nucleotide-binding</keyword>
<dbReference type="EMBL" id="JALPRX010000138">
    <property type="protein sequence ID" value="MCK8787684.1"/>
    <property type="molecule type" value="Genomic_DNA"/>
</dbReference>
<evidence type="ECO:0000259" key="8">
    <source>
        <dbReference type="PROSITE" id="PS50893"/>
    </source>
</evidence>
<dbReference type="InterPro" id="IPR027417">
    <property type="entry name" value="P-loop_NTPase"/>
</dbReference>
<comment type="subcellular location">
    <subcellularLocation>
        <location evidence="1">Membrane</location>
        <topology evidence="1">Multi-pass membrane protein</topology>
    </subcellularLocation>
</comment>
<proteinExistence type="predicted"/>
<accession>A0A9X1YBG2</accession>
<dbReference type="GO" id="GO:0140359">
    <property type="term" value="F:ABC-type transporter activity"/>
    <property type="evidence" value="ECO:0007669"/>
    <property type="project" value="InterPro"/>
</dbReference>
<dbReference type="InterPro" id="IPR003439">
    <property type="entry name" value="ABC_transporter-like_ATP-bd"/>
</dbReference>
<evidence type="ECO:0000256" key="4">
    <source>
        <dbReference type="ARBA" id="ARBA00022840"/>
    </source>
</evidence>
<dbReference type="SMART" id="SM00382">
    <property type="entry name" value="AAA"/>
    <property type="match status" value="2"/>
</dbReference>
<feature type="transmembrane region" description="Helical" evidence="7">
    <location>
        <begin position="773"/>
        <end position="797"/>
    </location>
</feature>
<dbReference type="Pfam" id="PF00005">
    <property type="entry name" value="ABC_tran"/>
    <property type="match status" value="2"/>
</dbReference>
<evidence type="ECO:0000256" key="5">
    <source>
        <dbReference type="ARBA" id="ARBA00022989"/>
    </source>
</evidence>
<keyword evidence="5 7" id="KW-1133">Transmembrane helix</keyword>
<dbReference type="PROSITE" id="PS00211">
    <property type="entry name" value="ABC_TRANSPORTER_1"/>
    <property type="match status" value="1"/>
</dbReference>
<dbReference type="GO" id="GO:0005524">
    <property type="term" value="F:ATP binding"/>
    <property type="evidence" value="ECO:0007669"/>
    <property type="project" value="UniProtKB-KW"/>
</dbReference>
<dbReference type="AlphaFoldDB" id="A0A9X1YBG2"/>
<dbReference type="Proteomes" id="UP001139516">
    <property type="component" value="Unassembled WGS sequence"/>
</dbReference>
<evidence type="ECO:0000256" key="1">
    <source>
        <dbReference type="ARBA" id="ARBA00004141"/>
    </source>
</evidence>
<keyword evidence="11" id="KW-1185">Reference proteome</keyword>
<evidence type="ECO:0000256" key="2">
    <source>
        <dbReference type="ARBA" id="ARBA00022692"/>
    </source>
</evidence>
<dbReference type="CDD" id="cd03230">
    <property type="entry name" value="ABC_DR_subfamily_A"/>
    <property type="match status" value="2"/>
</dbReference>
<dbReference type="PANTHER" id="PTHR43038:SF4">
    <property type="entry name" value="RIBOSOME-ASSOCIATED ATPASE"/>
    <property type="match status" value="1"/>
</dbReference>
<feature type="transmembrane region" description="Helical" evidence="7">
    <location>
        <begin position="803"/>
        <end position="823"/>
    </location>
</feature>
<organism evidence="10 11">
    <name type="scientific">Roseomonas acroporae</name>
    <dbReference type="NCBI Taxonomy" id="2937791"/>
    <lineage>
        <taxon>Bacteria</taxon>
        <taxon>Pseudomonadati</taxon>
        <taxon>Pseudomonadota</taxon>
        <taxon>Alphaproteobacteria</taxon>
        <taxon>Acetobacterales</taxon>
        <taxon>Roseomonadaceae</taxon>
        <taxon>Roseomonas</taxon>
    </lineage>
</organism>
<dbReference type="Gene3D" id="3.40.50.300">
    <property type="entry name" value="P-loop containing nucleotide triphosphate hydrolases"/>
    <property type="match status" value="2"/>
</dbReference>
<dbReference type="Pfam" id="PF12698">
    <property type="entry name" value="ABC2_membrane_3"/>
    <property type="match status" value="1"/>
</dbReference>
<dbReference type="SUPFAM" id="SSF52540">
    <property type="entry name" value="P-loop containing nucleoside triphosphate hydrolases"/>
    <property type="match status" value="2"/>
</dbReference>
<evidence type="ECO:0000256" key="3">
    <source>
        <dbReference type="ARBA" id="ARBA00022741"/>
    </source>
</evidence>
<dbReference type="InterPro" id="IPR047817">
    <property type="entry name" value="ABC2_TM_bact-type"/>
</dbReference>
<dbReference type="GO" id="GO:0016887">
    <property type="term" value="F:ATP hydrolysis activity"/>
    <property type="evidence" value="ECO:0007669"/>
    <property type="project" value="InterPro"/>
</dbReference>
<dbReference type="PROSITE" id="PS50893">
    <property type="entry name" value="ABC_TRANSPORTER_2"/>
    <property type="match status" value="2"/>
</dbReference>
<keyword evidence="6 7" id="KW-0472">Membrane</keyword>
<reference evidence="10" key="1">
    <citation type="submission" date="2022-04" db="EMBL/GenBank/DDBJ databases">
        <title>Roseomonas acroporae sp. nov., isolated from coral Acropora digitifera.</title>
        <authorList>
            <person name="Sun H."/>
        </authorList>
    </citation>
    <scope>NUCLEOTIDE SEQUENCE</scope>
    <source>
        <strain evidence="10">NAR14</strain>
    </source>
</reference>
<gene>
    <name evidence="10" type="primary">rbbA</name>
    <name evidence="10" type="ORF">M0638_25280</name>
</gene>